<proteinExistence type="predicted"/>
<sequence>MPDDYPAYYALIDAINALRPVFSIHVGDTKGGGTDCGDAAQQRIREDFRRFKQPLVYTPGDNEWTDCWTRHAGGYDPQERLAAVRELFFTGDGNQGGGQLALQRQEDMPENALWWRAGVLFASAHIVGSNNGLRPEAGEVHLAAFADREAADVAWLQHAFAQANQRQAAAVVLAFHANMFVPSPVPDGFARLRPLIGELAADFGGPVLLLQGDYHFYILDRPYPQSAPNVQRLQTYGAPMLNAVRISVQPGAAQPFRFAPVLPLS</sequence>
<gene>
    <name evidence="1" type="ORF">E4634_11915</name>
</gene>
<accession>A0A4Z0M0K7</accession>
<dbReference type="SUPFAM" id="SSF56300">
    <property type="entry name" value="Metallo-dependent phosphatases"/>
    <property type="match status" value="1"/>
</dbReference>
<comment type="caution">
    <text evidence="1">The sequence shown here is derived from an EMBL/GenBank/DDBJ whole genome shotgun (WGS) entry which is preliminary data.</text>
</comment>
<dbReference type="InterPro" id="IPR029052">
    <property type="entry name" value="Metallo-depent_PP-like"/>
</dbReference>
<protein>
    <recommendedName>
        <fullName evidence="3">Calcineurin-like phosphoesterase domain-containing protein</fullName>
    </recommendedName>
</protein>
<evidence type="ECO:0000313" key="2">
    <source>
        <dbReference type="Proteomes" id="UP000298050"/>
    </source>
</evidence>
<evidence type="ECO:0000313" key="1">
    <source>
        <dbReference type="EMBL" id="TGD72986.1"/>
    </source>
</evidence>
<organism evidence="1 2">
    <name type="scientific">Mangrovimicrobium sediminis</name>
    <dbReference type="NCBI Taxonomy" id="2562682"/>
    <lineage>
        <taxon>Bacteria</taxon>
        <taxon>Pseudomonadati</taxon>
        <taxon>Pseudomonadota</taxon>
        <taxon>Gammaproteobacteria</taxon>
        <taxon>Cellvibrionales</taxon>
        <taxon>Halieaceae</taxon>
        <taxon>Mangrovimicrobium</taxon>
    </lineage>
</organism>
<evidence type="ECO:0008006" key="3">
    <source>
        <dbReference type="Google" id="ProtNLM"/>
    </source>
</evidence>
<dbReference type="OrthoDB" id="58809at2"/>
<name>A0A4Z0M0K7_9GAMM</name>
<dbReference type="AlphaFoldDB" id="A0A4Z0M0K7"/>
<reference evidence="1 2" key="1">
    <citation type="submission" date="2019-04" db="EMBL/GenBank/DDBJ databases">
        <title>Taxonomy of novel Haliea sp. from mangrove soil of West Coast of India.</title>
        <authorList>
            <person name="Verma A."/>
            <person name="Kumar P."/>
            <person name="Krishnamurthi S."/>
        </authorList>
    </citation>
    <scope>NUCLEOTIDE SEQUENCE [LARGE SCALE GENOMIC DNA]</scope>
    <source>
        <strain evidence="1 2">SAOS-164</strain>
    </source>
</reference>
<dbReference type="RefSeq" id="WP_135444169.1">
    <property type="nucleotide sequence ID" value="NZ_SRLE01000008.1"/>
</dbReference>
<dbReference type="Proteomes" id="UP000298050">
    <property type="component" value="Unassembled WGS sequence"/>
</dbReference>
<dbReference type="EMBL" id="SRLE01000008">
    <property type="protein sequence ID" value="TGD72986.1"/>
    <property type="molecule type" value="Genomic_DNA"/>
</dbReference>
<keyword evidence="2" id="KW-1185">Reference proteome</keyword>